<dbReference type="eggNOG" id="ENOG5031XIX">
    <property type="taxonomic scope" value="Bacteria"/>
</dbReference>
<dbReference type="AlphaFoldDB" id="F5YXA5"/>
<keyword evidence="3" id="KW-1185">Reference proteome</keyword>
<dbReference type="InterPro" id="IPR007969">
    <property type="entry name" value="DUF732"/>
</dbReference>
<evidence type="ECO:0000313" key="2">
    <source>
        <dbReference type="EMBL" id="AEF35374.1"/>
    </source>
</evidence>
<name>F5YXA5_MYCSD</name>
<proteinExistence type="predicted"/>
<feature type="domain" description="DUF732" evidence="1">
    <location>
        <begin position="33"/>
        <end position="97"/>
    </location>
</feature>
<dbReference type="HOGENOM" id="CLU_2288456_0_0_11"/>
<protein>
    <recommendedName>
        <fullName evidence="1">DUF732 domain-containing protein</fullName>
    </recommendedName>
</protein>
<reference evidence="2 3" key="1">
    <citation type="journal article" date="2011" name="J. Bacteriol.">
        <title>Complete genome sequence of a novel clinical isolate, the nontuberculous Mycobacterium strain JDM601.</title>
        <authorList>
            <person name="Zhang Z.Y."/>
            <person name="Sun Z.Q."/>
            <person name="Wang Z.L."/>
            <person name="Wen Z.L."/>
            <person name="Sun Q.W."/>
            <person name="Zhu Z.Q."/>
            <person name="Song Y.Z."/>
            <person name="Zhao J.W."/>
            <person name="Wang H.H."/>
            <person name="Zhang S.L."/>
            <person name="Guo X.K."/>
        </authorList>
    </citation>
    <scope>NUCLEOTIDE SEQUENCE [LARGE SCALE GENOMIC DNA]</scope>
    <source>
        <strain evidence="2 3">JDM601</strain>
    </source>
</reference>
<dbReference type="Proteomes" id="UP000009224">
    <property type="component" value="Chromosome"/>
</dbReference>
<evidence type="ECO:0000259" key="1">
    <source>
        <dbReference type="Pfam" id="PF05305"/>
    </source>
</evidence>
<dbReference type="KEGG" id="mjd:JDM601_1374"/>
<evidence type="ECO:0000313" key="3">
    <source>
        <dbReference type="Proteomes" id="UP000009224"/>
    </source>
</evidence>
<dbReference type="EMBL" id="CP002329">
    <property type="protein sequence ID" value="AEF35374.1"/>
    <property type="molecule type" value="Genomic_DNA"/>
</dbReference>
<dbReference type="Pfam" id="PF05305">
    <property type="entry name" value="DUF732"/>
    <property type="match status" value="1"/>
</dbReference>
<accession>F5YXA5</accession>
<organism evidence="2 3">
    <name type="scientific">Mycolicibacter sinensis (strain JDM601)</name>
    <name type="common">Mycobacterium sinense</name>
    <dbReference type="NCBI Taxonomy" id="875328"/>
    <lineage>
        <taxon>Bacteria</taxon>
        <taxon>Bacillati</taxon>
        <taxon>Actinomycetota</taxon>
        <taxon>Actinomycetes</taxon>
        <taxon>Mycobacteriales</taxon>
        <taxon>Mycobacteriaceae</taxon>
        <taxon>Mycolicibacter</taxon>
    </lineage>
</organism>
<gene>
    <name evidence="2" type="ordered locus">JDM601_1374</name>
</gene>
<sequence>MDPGYCGARQDPLDCVPYDGPMPPPPTRAEVSYLNLVRGQYSANDATLLRIGRGTCNMLRGGTSSSYVVGQIANRLQTPRAHAGQLLIAAMEHICPDVTVS</sequence>